<evidence type="ECO:0000256" key="6">
    <source>
        <dbReference type="RuleBase" id="RU367011"/>
    </source>
</evidence>
<dbReference type="GO" id="GO:0006730">
    <property type="term" value="P:one-carbon metabolic process"/>
    <property type="evidence" value="ECO:0007669"/>
    <property type="project" value="TreeGrafter"/>
</dbReference>
<organism evidence="8 9">
    <name type="scientific">Beta vulgaris subsp. vulgaris</name>
    <name type="common">Beet</name>
    <dbReference type="NCBI Taxonomy" id="3555"/>
    <lineage>
        <taxon>Eukaryota</taxon>
        <taxon>Viridiplantae</taxon>
        <taxon>Streptophyta</taxon>
        <taxon>Embryophyta</taxon>
        <taxon>Tracheophyta</taxon>
        <taxon>Spermatophyta</taxon>
        <taxon>Magnoliopsida</taxon>
        <taxon>eudicotyledons</taxon>
        <taxon>Gunneridae</taxon>
        <taxon>Pentapetalae</taxon>
        <taxon>Caryophyllales</taxon>
        <taxon>Chenopodiaceae</taxon>
        <taxon>Betoideae</taxon>
        <taxon>Beta</taxon>
    </lineage>
</organism>
<dbReference type="AlphaFoldDB" id="A0A0J8B7T7"/>
<dbReference type="InterPro" id="IPR041891">
    <property type="entry name" value="Alpha_CA_prokaryot-like"/>
</dbReference>
<dbReference type="PROSITE" id="PS00162">
    <property type="entry name" value="ALPHA_CA_1"/>
    <property type="match status" value="1"/>
</dbReference>
<dbReference type="GO" id="GO:0004089">
    <property type="term" value="F:carbonate dehydratase activity"/>
    <property type="evidence" value="ECO:0007669"/>
    <property type="project" value="UniProtKB-UniRule"/>
</dbReference>
<dbReference type="Proteomes" id="UP000035740">
    <property type="component" value="Unassembled WGS sequence"/>
</dbReference>
<keyword evidence="3 6" id="KW-0479">Metal-binding</keyword>
<dbReference type="OrthoDB" id="429145at2759"/>
<comment type="cofactor">
    <cofactor evidence="1 6">
        <name>Zn(2+)</name>
        <dbReference type="ChEBI" id="CHEBI:29105"/>
    </cofactor>
</comment>
<evidence type="ECO:0000256" key="5">
    <source>
        <dbReference type="ARBA" id="ARBA00023239"/>
    </source>
</evidence>
<keyword evidence="4 6" id="KW-0862">Zinc</keyword>
<dbReference type="InterPro" id="IPR036398">
    <property type="entry name" value="CA_dom_sf"/>
</dbReference>
<evidence type="ECO:0000313" key="9">
    <source>
        <dbReference type="Proteomes" id="UP000035740"/>
    </source>
</evidence>
<dbReference type="OMA" id="VPREAQY"/>
<dbReference type="GO" id="GO:0008270">
    <property type="term" value="F:zinc ion binding"/>
    <property type="evidence" value="ECO:0007669"/>
    <property type="project" value="UniProtKB-UniRule"/>
</dbReference>
<dbReference type="Pfam" id="PF00194">
    <property type="entry name" value="Carb_anhydrase"/>
    <property type="match status" value="1"/>
</dbReference>
<reference evidence="8 9" key="1">
    <citation type="journal article" date="2014" name="Nature">
        <title>The genome of the recently domesticated crop plant sugar beet (Beta vulgaris).</title>
        <authorList>
            <person name="Dohm J.C."/>
            <person name="Minoche A.E."/>
            <person name="Holtgrawe D."/>
            <person name="Capella-Gutierrez S."/>
            <person name="Zakrzewski F."/>
            <person name="Tafer H."/>
            <person name="Rupp O."/>
            <person name="Sorensen T.R."/>
            <person name="Stracke R."/>
            <person name="Reinhardt R."/>
            <person name="Goesmann A."/>
            <person name="Kraft T."/>
            <person name="Schulz B."/>
            <person name="Stadler P.F."/>
            <person name="Schmidt T."/>
            <person name="Gabaldon T."/>
            <person name="Lehrach H."/>
            <person name="Weisshaar B."/>
            <person name="Himmelbauer H."/>
        </authorList>
    </citation>
    <scope>NUCLEOTIDE SEQUENCE [LARGE SCALE GENOMIC DNA]</scope>
    <source>
        <tissue evidence="8">Taproot</tissue>
    </source>
</reference>
<dbReference type="EMBL" id="KQ090342">
    <property type="protein sequence ID" value="KMS97056.1"/>
    <property type="molecule type" value="Genomic_DNA"/>
</dbReference>
<comment type="catalytic activity">
    <reaction evidence="6">
        <text>hydrogencarbonate + H(+) = CO2 + H2O</text>
        <dbReference type="Rhea" id="RHEA:10748"/>
        <dbReference type="ChEBI" id="CHEBI:15377"/>
        <dbReference type="ChEBI" id="CHEBI:15378"/>
        <dbReference type="ChEBI" id="CHEBI:16526"/>
        <dbReference type="ChEBI" id="CHEBI:17544"/>
        <dbReference type="EC" id="4.2.1.1"/>
    </reaction>
</comment>
<accession>A0A0J8B7T7</accession>
<keyword evidence="5 6" id="KW-0456">Lyase</keyword>
<evidence type="ECO:0000256" key="4">
    <source>
        <dbReference type="ARBA" id="ARBA00022833"/>
    </source>
</evidence>
<dbReference type="eggNOG" id="KOG0382">
    <property type="taxonomic scope" value="Eukaryota"/>
</dbReference>
<dbReference type="SUPFAM" id="SSF51069">
    <property type="entry name" value="Carbonic anhydrase"/>
    <property type="match status" value="1"/>
</dbReference>
<dbReference type="InterPro" id="IPR018338">
    <property type="entry name" value="Carbonic_anhydrase_a-class_CS"/>
</dbReference>
<dbReference type="EC" id="4.2.1.1" evidence="2 6"/>
<dbReference type="CDD" id="cd03124">
    <property type="entry name" value="alpha_CA_prokaryotic_like"/>
    <property type="match status" value="1"/>
</dbReference>
<keyword evidence="6" id="KW-0732">Signal</keyword>
<keyword evidence="9" id="KW-1185">Reference proteome</keyword>
<dbReference type="InterPro" id="IPR001148">
    <property type="entry name" value="CA_dom"/>
</dbReference>
<sequence length="276" mass="32069">METNKRPMLYTSLLLSVLFLSFTASVLCQEVDDEREFDYIRGSEMGPERWGEIRPEWATCSTGEMQSPIDLLDARVKVTPRSAEINRLYRPTRAMLRNRGHDIELEWEDDSSRIQINGTEYILRQSHWHSPSEHTINGKRYDMELHMVHQSRDNQTAVIGLLYKIGKPNHFLSKLMNNIRLISETTLELDVGIINPSRIKMGGRKYYRYLGSLTTPPCTEGVIWTLNTQIGTVSEEQVSLLREAVHDHAEENARPLQRTNGRNMRLYAHMIKNRQE</sequence>
<dbReference type="InterPro" id="IPR023561">
    <property type="entry name" value="Carbonic_anhydrase_a-class"/>
</dbReference>
<dbReference type="Gramene" id="KMS97056">
    <property type="protein sequence ID" value="KMS97056"/>
    <property type="gene ID" value="BVRB_7g179170"/>
</dbReference>
<comment type="similarity">
    <text evidence="6">Belongs to the alpha-carbonic anhydrase family.</text>
</comment>
<evidence type="ECO:0000256" key="1">
    <source>
        <dbReference type="ARBA" id="ARBA00001947"/>
    </source>
</evidence>
<dbReference type="KEGG" id="bvg:104908840"/>
<dbReference type="PROSITE" id="PS51144">
    <property type="entry name" value="ALPHA_CA_2"/>
    <property type="match status" value="1"/>
</dbReference>
<evidence type="ECO:0000256" key="3">
    <source>
        <dbReference type="ARBA" id="ARBA00022723"/>
    </source>
</evidence>
<feature type="chain" id="PRO_5025088591" description="Carbonic anhydrase" evidence="6">
    <location>
        <begin position="29"/>
        <end position="276"/>
    </location>
</feature>
<dbReference type="PANTHER" id="PTHR18952">
    <property type="entry name" value="CARBONIC ANHYDRASE"/>
    <property type="match status" value="1"/>
</dbReference>
<name>A0A0J8B7T7_BETVV</name>
<feature type="signal peptide" evidence="6">
    <location>
        <begin position="1"/>
        <end position="28"/>
    </location>
</feature>
<dbReference type="SMART" id="SM01057">
    <property type="entry name" value="Carb_anhydrase"/>
    <property type="match status" value="1"/>
</dbReference>
<gene>
    <name evidence="8" type="ORF">BVRB_7g179170</name>
</gene>
<dbReference type="Gene3D" id="3.10.200.10">
    <property type="entry name" value="Alpha carbonic anhydrase"/>
    <property type="match status" value="1"/>
</dbReference>
<proteinExistence type="inferred from homology"/>
<evidence type="ECO:0000256" key="2">
    <source>
        <dbReference type="ARBA" id="ARBA00012925"/>
    </source>
</evidence>
<evidence type="ECO:0000259" key="7">
    <source>
        <dbReference type="PROSITE" id="PS51144"/>
    </source>
</evidence>
<feature type="domain" description="Alpha-carbonic anhydrase" evidence="7">
    <location>
        <begin position="35"/>
        <end position="268"/>
    </location>
</feature>
<evidence type="ECO:0000313" key="8">
    <source>
        <dbReference type="EMBL" id="KMS97056.1"/>
    </source>
</evidence>
<dbReference type="PANTHER" id="PTHR18952:SF208">
    <property type="entry name" value="CARBONIC ANHYDRASE XA-RELATED"/>
    <property type="match status" value="1"/>
</dbReference>
<comment type="function">
    <text evidence="6">Reversible hydration of carbon dioxide.</text>
</comment>
<protein>
    <recommendedName>
        <fullName evidence="2 6">Carbonic anhydrase</fullName>
        <ecNumber evidence="2 6">4.2.1.1</ecNumber>
    </recommendedName>
</protein>